<evidence type="ECO:0000256" key="1">
    <source>
        <dbReference type="ARBA" id="ARBA00008383"/>
    </source>
</evidence>
<keyword evidence="4" id="KW-1185">Reference proteome</keyword>
<dbReference type="InterPro" id="IPR050509">
    <property type="entry name" value="CoA-transferase_III"/>
</dbReference>
<comment type="similarity">
    <text evidence="1">Belongs to the CoA-transferase III family.</text>
</comment>
<evidence type="ECO:0000313" key="3">
    <source>
        <dbReference type="EMBL" id="SHL08199.1"/>
    </source>
</evidence>
<protein>
    <submittedName>
        <fullName evidence="3">Crotonobetainyl-CoA:carnitine CoA-transferase CaiB</fullName>
    </submittedName>
</protein>
<name>A0A1M6XQS7_PSETH</name>
<keyword evidence="2 3" id="KW-0808">Transferase</keyword>
<sequence length="706" mass="74026">MSSSAAVPERATDRCADLLGTLDEITVIGSGAAAATATRILRALGATVRAVDAGRGSIDVRAFDDAPIVLCDVVDCGVPEHFAADVAERAAGLWITISAFGLDGPLGGRPGSDLVCAAASGLLSTVSGPPGRYHPMPGRQALKVAGETAALAVMHGVSELRAGEPALHLDLSVQEAAAFCSIQQEVSHHLYECGGPAGAARYATPSGLFSCTDGELGIVVLDDHQWVRVAGVLGRPELAEQYPSPAARLANRPVIDQVMREWTAGRSKLECERLLQEAGVAAVALRTPEEARALEQFRVRGFVTTGSTDDCPRTHVLPAAVTRRPAPQRWADRPGSLRDLRVAEVTGVLAGPLAGAILGAMGAEVVRLEDAERLDIYRRNGPFAGGVAGPERAAYFAMANYNKRSVSAGIGSDPGLVRRICGWADLLLENVGARRLGQLAIRPDEMFLDAGKARVAVSGFGHTGPCAAYKAYAPNVHAFGGFLEAVRISAGPEARVLTSFADYCASVWGALLAAAWWLGDPGEACDFDIAMAEVVAAKVDDVTPPRPVPPAEAGAVRGREFLVRCADGDVALATTAPTDVRTAAAELGLDVGALSIVRSADAFVLDVRDGTAPQSADVLAAAARFATACRALVPTEVITDEQLAAREFFLGLDHAEIGTATIFALPWKRALRPRTGYRAAPLLGQDDRWMAEELTHTADRRASARP</sequence>
<dbReference type="EMBL" id="FRAP01000017">
    <property type="protein sequence ID" value="SHL08199.1"/>
    <property type="molecule type" value="Genomic_DNA"/>
</dbReference>
<dbReference type="PANTHER" id="PTHR48228:SF6">
    <property type="entry name" value="L-CARNITINE COA-TRANSFERASE"/>
    <property type="match status" value="1"/>
</dbReference>
<reference evidence="3 4" key="1">
    <citation type="submission" date="2016-11" db="EMBL/GenBank/DDBJ databases">
        <authorList>
            <person name="Jaros S."/>
            <person name="Januszkiewicz K."/>
            <person name="Wedrychowicz H."/>
        </authorList>
    </citation>
    <scope>NUCLEOTIDE SEQUENCE [LARGE SCALE GENOMIC DNA]</scope>
    <source>
        <strain evidence="3 4">DSM 43832</strain>
    </source>
</reference>
<dbReference type="SUPFAM" id="SSF89796">
    <property type="entry name" value="CoA-transferase family III (CaiB/BaiF)"/>
    <property type="match status" value="2"/>
</dbReference>
<proteinExistence type="inferred from homology"/>
<dbReference type="Gene3D" id="3.40.50.10540">
    <property type="entry name" value="Crotonobetainyl-coa:carnitine coa-transferase, domain 1"/>
    <property type="match status" value="2"/>
</dbReference>
<dbReference type="Gene3D" id="3.30.1540.10">
    <property type="entry name" value="formyl-coa transferase, domain 3"/>
    <property type="match status" value="1"/>
</dbReference>
<dbReference type="Proteomes" id="UP000184363">
    <property type="component" value="Unassembled WGS sequence"/>
</dbReference>
<gene>
    <name evidence="3" type="ORF">SAMN05443637_117145</name>
</gene>
<dbReference type="RefSeq" id="WP_143172282.1">
    <property type="nucleotide sequence ID" value="NZ_CALGVN010000041.1"/>
</dbReference>
<dbReference type="InterPro" id="IPR003673">
    <property type="entry name" value="CoA-Trfase_fam_III"/>
</dbReference>
<accession>A0A1M6XQS7</accession>
<dbReference type="STRING" id="1848.SAMN05443637_117145"/>
<dbReference type="PANTHER" id="PTHR48228">
    <property type="entry name" value="SUCCINYL-COA--D-CITRAMALATE COA-TRANSFERASE"/>
    <property type="match status" value="1"/>
</dbReference>
<dbReference type="GO" id="GO:0016740">
    <property type="term" value="F:transferase activity"/>
    <property type="evidence" value="ECO:0007669"/>
    <property type="project" value="UniProtKB-KW"/>
</dbReference>
<evidence type="ECO:0000256" key="2">
    <source>
        <dbReference type="ARBA" id="ARBA00022679"/>
    </source>
</evidence>
<dbReference type="OrthoDB" id="4592483at2"/>
<organism evidence="3 4">
    <name type="scientific">Pseudonocardia thermophila</name>
    <dbReference type="NCBI Taxonomy" id="1848"/>
    <lineage>
        <taxon>Bacteria</taxon>
        <taxon>Bacillati</taxon>
        <taxon>Actinomycetota</taxon>
        <taxon>Actinomycetes</taxon>
        <taxon>Pseudonocardiales</taxon>
        <taxon>Pseudonocardiaceae</taxon>
        <taxon>Pseudonocardia</taxon>
    </lineage>
</organism>
<dbReference type="Pfam" id="PF02515">
    <property type="entry name" value="CoA_transf_3"/>
    <property type="match status" value="2"/>
</dbReference>
<dbReference type="AlphaFoldDB" id="A0A1M6XQS7"/>
<dbReference type="InterPro" id="IPR044855">
    <property type="entry name" value="CoA-Trfase_III_dom3_sf"/>
</dbReference>
<dbReference type="InterPro" id="IPR023606">
    <property type="entry name" value="CoA-Trfase_III_dom_1_sf"/>
</dbReference>
<evidence type="ECO:0000313" key="4">
    <source>
        <dbReference type="Proteomes" id="UP000184363"/>
    </source>
</evidence>